<proteinExistence type="predicted"/>
<protein>
    <submittedName>
        <fullName evidence="1">Uncharacterized protein</fullName>
    </submittedName>
</protein>
<dbReference type="RefSeq" id="WP_349246726.1">
    <property type="nucleotide sequence ID" value="NZ_JASCXX010000033.1"/>
</dbReference>
<name>A0AAW6U497_9BACT</name>
<accession>A0AAW6U497</accession>
<dbReference type="AlphaFoldDB" id="A0AAW6U497"/>
<organism evidence="1 2">
    <name type="scientific">Anaerobaca lacustris</name>
    <dbReference type="NCBI Taxonomy" id="3044600"/>
    <lineage>
        <taxon>Bacteria</taxon>
        <taxon>Pseudomonadati</taxon>
        <taxon>Planctomycetota</taxon>
        <taxon>Phycisphaerae</taxon>
        <taxon>Sedimentisphaerales</taxon>
        <taxon>Anaerobacaceae</taxon>
        <taxon>Anaerobaca</taxon>
    </lineage>
</organism>
<reference evidence="1" key="1">
    <citation type="submission" date="2023-05" db="EMBL/GenBank/DDBJ databases">
        <title>Anaerotaeda fermentans gen. nov., sp. nov., a novel anaerobic planctomycete of the new family within the order Sedimentisphaerales isolated from Taman Peninsula, Russia.</title>
        <authorList>
            <person name="Khomyakova M.A."/>
            <person name="Merkel A.Y."/>
            <person name="Slobodkin A.I."/>
        </authorList>
    </citation>
    <scope>NUCLEOTIDE SEQUENCE</scope>
    <source>
        <strain evidence="1">M17dextr</strain>
    </source>
</reference>
<comment type="caution">
    <text evidence="1">The sequence shown here is derived from an EMBL/GenBank/DDBJ whole genome shotgun (WGS) entry which is preliminary data.</text>
</comment>
<sequence>MSITAPLPRLPVKEFTAARGVKAAVWRHDFEQDGRTFARYSVRLQKSYRDKSGAWQTTQYYDREDLPHIVLVTNKAFEFISLKESQDAPDDENLPL</sequence>
<evidence type="ECO:0000313" key="1">
    <source>
        <dbReference type="EMBL" id="MDI6451319.1"/>
    </source>
</evidence>
<gene>
    <name evidence="1" type="ORF">QJ522_19820</name>
</gene>
<dbReference type="Proteomes" id="UP001431776">
    <property type="component" value="Unassembled WGS sequence"/>
</dbReference>
<keyword evidence="2" id="KW-1185">Reference proteome</keyword>
<evidence type="ECO:0000313" key="2">
    <source>
        <dbReference type="Proteomes" id="UP001431776"/>
    </source>
</evidence>
<dbReference type="EMBL" id="JASCXX010000033">
    <property type="protein sequence ID" value="MDI6451319.1"/>
    <property type="molecule type" value="Genomic_DNA"/>
</dbReference>